<dbReference type="Proteomes" id="UP000606974">
    <property type="component" value="Unassembled WGS sequence"/>
</dbReference>
<sequence length="250" mass="28318">MTFRSETAYDQESTDESSITEVESSREETATGHFATSEIVTVYVGKKRRAYRVHRALLVSKCPYFRGSLTGAFPEGRNNEVYLSKDVPEAFSWFLTWLYSGVVNVIETKQDACIAFETYLMADRFITVELKNDLMDAVRRFYARTRMGVELLEVLAKHEGFEGKLKSFGLDQLAYDLHEYCGKIDLDPYMPSSPVRSAINAFLAEGSSTAIDTFWAVRNWAFRDGVDPSILEGCYYHEHSSGSPACKFCS</sequence>
<dbReference type="Pfam" id="PF00651">
    <property type="entry name" value="BTB"/>
    <property type="match status" value="1"/>
</dbReference>
<dbReference type="Gene3D" id="3.30.710.10">
    <property type="entry name" value="Potassium Channel Kv1.1, Chain A"/>
    <property type="match status" value="1"/>
</dbReference>
<protein>
    <recommendedName>
        <fullName evidence="2">BTB domain-containing protein</fullName>
    </recommendedName>
</protein>
<dbReference type="EMBL" id="JAACFV010000034">
    <property type="protein sequence ID" value="KAF7510011.1"/>
    <property type="molecule type" value="Genomic_DNA"/>
</dbReference>
<dbReference type="PANTHER" id="PTHR47843:SF2">
    <property type="entry name" value="BTB DOMAIN-CONTAINING PROTEIN"/>
    <property type="match status" value="1"/>
</dbReference>
<dbReference type="CDD" id="cd18186">
    <property type="entry name" value="BTB_POZ_ZBTB_KLHL-like"/>
    <property type="match status" value="1"/>
</dbReference>
<organism evidence="3 4">
    <name type="scientific">Endocarpon pusillum</name>
    <dbReference type="NCBI Taxonomy" id="364733"/>
    <lineage>
        <taxon>Eukaryota</taxon>
        <taxon>Fungi</taxon>
        <taxon>Dikarya</taxon>
        <taxon>Ascomycota</taxon>
        <taxon>Pezizomycotina</taxon>
        <taxon>Eurotiomycetes</taxon>
        <taxon>Chaetothyriomycetidae</taxon>
        <taxon>Verrucariales</taxon>
        <taxon>Verrucariaceae</taxon>
        <taxon>Endocarpon</taxon>
    </lineage>
</organism>
<dbReference type="PANTHER" id="PTHR47843">
    <property type="entry name" value="BTB DOMAIN-CONTAINING PROTEIN-RELATED"/>
    <property type="match status" value="1"/>
</dbReference>
<dbReference type="SUPFAM" id="SSF54695">
    <property type="entry name" value="POZ domain"/>
    <property type="match status" value="1"/>
</dbReference>
<proteinExistence type="predicted"/>
<dbReference type="PROSITE" id="PS50097">
    <property type="entry name" value="BTB"/>
    <property type="match status" value="1"/>
</dbReference>
<gene>
    <name evidence="3" type="ORF">GJ744_007115</name>
</gene>
<comment type="caution">
    <text evidence="3">The sequence shown here is derived from an EMBL/GenBank/DDBJ whole genome shotgun (WGS) entry which is preliminary data.</text>
</comment>
<accession>A0A8H7E7R3</accession>
<feature type="domain" description="BTB" evidence="2">
    <location>
        <begin position="38"/>
        <end position="107"/>
    </location>
</feature>
<evidence type="ECO:0000259" key="2">
    <source>
        <dbReference type="PROSITE" id="PS50097"/>
    </source>
</evidence>
<dbReference type="OrthoDB" id="1022638at2759"/>
<feature type="region of interest" description="Disordered" evidence="1">
    <location>
        <begin position="1"/>
        <end position="30"/>
    </location>
</feature>
<dbReference type="InterPro" id="IPR000210">
    <property type="entry name" value="BTB/POZ_dom"/>
</dbReference>
<name>A0A8H7E7R3_9EURO</name>
<dbReference type="AlphaFoldDB" id="A0A8H7E7R3"/>
<dbReference type="SMART" id="SM00225">
    <property type="entry name" value="BTB"/>
    <property type="match status" value="1"/>
</dbReference>
<keyword evidence="4" id="KW-1185">Reference proteome</keyword>
<dbReference type="InterPro" id="IPR011333">
    <property type="entry name" value="SKP1/BTB/POZ_sf"/>
</dbReference>
<reference evidence="3" key="1">
    <citation type="submission" date="2020-02" db="EMBL/GenBank/DDBJ databases">
        <authorList>
            <person name="Palmer J.M."/>
        </authorList>
    </citation>
    <scope>NUCLEOTIDE SEQUENCE</scope>
    <source>
        <strain evidence="3">EPUS1.4</strain>
        <tissue evidence="3">Thallus</tissue>
    </source>
</reference>
<evidence type="ECO:0000313" key="3">
    <source>
        <dbReference type="EMBL" id="KAF7510011.1"/>
    </source>
</evidence>
<evidence type="ECO:0000313" key="4">
    <source>
        <dbReference type="Proteomes" id="UP000606974"/>
    </source>
</evidence>
<feature type="compositionally biased region" description="Polar residues" evidence="1">
    <location>
        <begin position="1"/>
        <end position="22"/>
    </location>
</feature>
<evidence type="ECO:0000256" key="1">
    <source>
        <dbReference type="SAM" id="MobiDB-lite"/>
    </source>
</evidence>